<name>A0A0C2FIP2_9BILA</name>
<sequence length="99" mass="11696">TNIAFPDWIMDNAKLDLYYKSITFDPTKENYYDIWTKLTIFNIEVQYKHLTMATADYDEFFMPPGIVNAWYHPTPQNGVKRLHIYIYTMGVSCLWGANT</sequence>
<dbReference type="OrthoDB" id="10453657at2759"/>
<evidence type="ECO:0000313" key="1">
    <source>
        <dbReference type="EMBL" id="KIH44811.1"/>
    </source>
</evidence>
<dbReference type="EMBL" id="KN775421">
    <property type="protein sequence ID" value="KIH44811.1"/>
    <property type="molecule type" value="Genomic_DNA"/>
</dbReference>
<dbReference type="SUPFAM" id="SSF55486">
    <property type="entry name" value="Metalloproteases ('zincins'), catalytic domain"/>
    <property type="match status" value="1"/>
</dbReference>
<gene>
    <name evidence="1" type="ORF">ANCDUO_25159</name>
</gene>
<keyword evidence="2" id="KW-1185">Reference proteome</keyword>
<dbReference type="GO" id="GO:0008237">
    <property type="term" value="F:metallopeptidase activity"/>
    <property type="evidence" value="ECO:0007669"/>
    <property type="project" value="InterPro"/>
</dbReference>
<dbReference type="Gene3D" id="3.40.390.10">
    <property type="entry name" value="Collagenase (Catalytic Domain)"/>
    <property type="match status" value="1"/>
</dbReference>
<evidence type="ECO:0000313" key="2">
    <source>
        <dbReference type="Proteomes" id="UP000054047"/>
    </source>
</evidence>
<protein>
    <submittedName>
        <fullName evidence="1">Uncharacterized protein</fullName>
    </submittedName>
</protein>
<dbReference type="Proteomes" id="UP000054047">
    <property type="component" value="Unassembled WGS sequence"/>
</dbReference>
<feature type="non-terminal residue" evidence="1">
    <location>
        <position position="1"/>
    </location>
</feature>
<accession>A0A0C2FIP2</accession>
<organism evidence="1 2">
    <name type="scientific">Ancylostoma duodenale</name>
    <dbReference type="NCBI Taxonomy" id="51022"/>
    <lineage>
        <taxon>Eukaryota</taxon>
        <taxon>Metazoa</taxon>
        <taxon>Ecdysozoa</taxon>
        <taxon>Nematoda</taxon>
        <taxon>Chromadorea</taxon>
        <taxon>Rhabditida</taxon>
        <taxon>Rhabditina</taxon>
        <taxon>Rhabditomorpha</taxon>
        <taxon>Strongyloidea</taxon>
        <taxon>Ancylostomatidae</taxon>
        <taxon>Ancylostomatinae</taxon>
        <taxon>Ancylostoma</taxon>
    </lineage>
</organism>
<dbReference type="Gene3D" id="1.10.1380.10">
    <property type="entry name" value="Neutral endopeptidase , domain2"/>
    <property type="match status" value="1"/>
</dbReference>
<dbReference type="InterPro" id="IPR024079">
    <property type="entry name" value="MetalloPept_cat_dom_sf"/>
</dbReference>
<dbReference type="AlphaFoldDB" id="A0A0C2FIP2"/>
<proteinExistence type="predicted"/>
<dbReference type="InterPro" id="IPR042089">
    <property type="entry name" value="Peptidase_M13_dom_2"/>
</dbReference>
<reference evidence="1 2" key="1">
    <citation type="submission" date="2013-12" db="EMBL/GenBank/DDBJ databases">
        <title>Draft genome of the parsitic nematode Ancylostoma duodenale.</title>
        <authorList>
            <person name="Mitreva M."/>
        </authorList>
    </citation>
    <scope>NUCLEOTIDE SEQUENCE [LARGE SCALE GENOMIC DNA]</scope>
    <source>
        <strain evidence="1 2">Zhejiang</strain>
    </source>
</reference>